<protein>
    <submittedName>
        <fullName evidence="2">Uncharacterized protein</fullName>
    </submittedName>
</protein>
<sequence>MEKIKRGLYADNPIVLIRGCPTPYIKKPTPTSGYIDECEISESVSFFVGLYELLNLKPFSVKGENGDRIIRHVVPSESIKGQIGSQGYKYAFGTHVDNPHLLLMSENCDENSKIERAPEILGLLSQRAQYDVSTNIIMLKDIVNILPKEVTTELLKNNFLVNSPESFSNQSNRIVPLLVKYKNTYISRFDMHNVKPMTTLAKDAFSYLKKTIDEFPKSRIVLTEGDMLLFNNQLTIHSRDSFKTCFNGNERWLIRIYGNNKNKDGNYE</sequence>
<dbReference type="KEGG" id="bthg:MS2017_1703"/>
<dbReference type="AlphaFoldDB" id="A0A3G3INE3"/>
<evidence type="ECO:0000313" key="3">
    <source>
        <dbReference type="Proteomes" id="UP000278334"/>
    </source>
</evidence>
<accession>A0A3G3INE3</accession>
<gene>
    <name evidence="2" type="ORF">MS2017_1703</name>
</gene>
<dbReference type="SUPFAM" id="SSF51197">
    <property type="entry name" value="Clavaminate synthase-like"/>
    <property type="match status" value="1"/>
</dbReference>
<dbReference type="EMBL" id="CP024634">
    <property type="protein sequence ID" value="AYQ57377.1"/>
    <property type="molecule type" value="Genomic_DNA"/>
</dbReference>
<name>A0A3G3INE3_9GAMM</name>
<keyword evidence="1" id="KW-0560">Oxidoreductase</keyword>
<dbReference type="Proteomes" id="UP000278334">
    <property type="component" value="Chromosome"/>
</dbReference>
<organism evidence="2 3">
    <name type="scientific">Bathymodiolus thermophilus thioautotrophic gill symbiont</name>
    <dbReference type="NCBI Taxonomy" id="2360"/>
    <lineage>
        <taxon>Bacteria</taxon>
        <taxon>Pseudomonadati</taxon>
        <taxon>Pseudomonadota</taxon>
        <taxon>Gammaproteobacteria</taxon>
        <taxon>sulfur-oxidizing symbionts</taxon>
    </lineage>
</organism>
<evidence type="ECO:0000256" key="1">
    <source>
        <dbReference type="ARBA" id="ARBA00023002"/>
    </source>
</evidence>
<evidence type="ECO:0000313" key="2">
    <source>
        <dbReference type="EMBL" id="AYQ57377.1"/>
    </source>
</evidence>
<proteinExistence type="predicted"/>
<dbReference type="Gene3D" id="3.60.130.10">
    <property type="entry name" value="Clavaminate synthase-like"/>
    <property type="match status" value="1"/>
</dbReference>
<reference evidence="2 3" key="1">
    <citation type="submission" date="2017-11" db="EMBL/GenBank/DDBJ databases">
        <title>Genome sequence of the bacterial symbiont EPR9N from a vent mussel Bathymodiolus thermophilus.</title>
        <authorList>
            <person name="Won Y.-J."/>
        </authorList>
    </citation>
    <scope>NUCLEOTIDE SEQUENCE [LARGE SCALE GENOMIC DNA]</scope>
    <source>
        <strain evidence="2 3">EPR9N</strain>
    </source>
</reference>
<dbReference type="RefSeq" id="WP_122951919.1">
    <property type="nucleotide sequence ID" value="NZ_CP024634.1"/>
</dbReference>
<dbReference type="InterPro" id="IPR042098">
    <property type="entry name" value="TauD-like_sf"/>
</dbReference>
<dbReference type="GO" id="GO:0016706">
    <property type="term" value="F:2-oxoglutarate-dependent dioxygenase activity"/>
    <property type="evidence" value="ECO:0007669"/>
    <property type="project" value="UniProtKB-ARBA"/>
</dbReference>